<keyword evidence="3" id="KW-1185">Reference proteome</keyword>
<protein>
    <recommendedName>
        <fullName evidence="1">Phorbol-ester/DAG-type domain-containing protein</fullName>
    </recommendedName>
</protein>
<proteinExistence type="predicted"/>
<dbReference type="Gene3D" id="2.130.10.10">
    <property type="entry name" value="YVTN repeat-like/Quinoprotein amine dehydrogenase"/>
    <property type="match status" value="1"/>
</dbReference>
<dbReference type="OMA" id="NDKCITR"/>
<organism evidence="2 3">
    <name type="scientific">Entamoeba invadens IP1</name>
    <dbReference type="NCBI Taxonomy" id="370355"/>
    <lineage>
        <taxon>Eukaryota</taxon>
        <taxon>Amoebozoa</taxon>
        <taxon>Evosea</taxon>
        <taxon>Archamoebae</taxon>
        <taxon>Mastigamoebida</taxon>
        <taxon>Entamoebidae</taxon>
        <taxon>Entamoeba</taxon>
    </lineage>
</organism>
<gene>
    <name evidence="2" type="ORF">EIN_417040</name>
</gene>
<dbReference type="InterPro" id="IPR002219">
    <property type="entry name" value="PKC_DAG/PE"/>
</dbReference>
<name>A0A0A1TUD3_ENTIV</name>
<reference evidence="2 3" key="1">
    <citation type="submission" date="2012-10" db="EMBL/GenBank/DDBJ databases">
        <authorList>
            <person name="Zafar N."/>
            <person name="Inman J."/>
            <person name="Hall N."/>
            <person name="Lorenzi H."/>
            <person name="Caler E."/>
        </authorList>
    </citation>
    <scope>NUCLEOTIDE SEQUENCE [LARGE SCALE GENOMIC DNA]</scope>
    <source>
        <strain evidence="2 3">IP1</strain>
    </source>
</reference>
<dbReference type="Proteomes" id="UP000014680">
    <property type="component" value="Unassembled WGS sequence"/>
</dbReference>
<dbReference type="SUPFAM" id="SSF50978">
    <property type="entry name" value="WD40 repeat-like"/>
    <property type="match status" value="1"/>
</dbReference>
<accession>A0A0A1TUD3</accession>
<dbReference type="EMBL" id="KB207254">
    <property type="protein sequence ID" value="ELP83625.1"/>
    <property type="molecule type" value="Genomic_DNA"/>
</dbReference>
<dbReference type="OrthoDB" id="27921at2759"/>
<dbReference type="PROSITE" id="PS00479">
    <property type="entry name" value="ZF_DAG_PE_1"/>
    <property type="match status" value="1"/>
</dbReference>
<evidence type="ECO:0000313" key="3">
    <source>
        <dbReference type="Proteomes" id="UP000014680"/>
    </source>
</evidence>
<dbReference type="InterPro" id="IPR036322">
    <property type="entry name" value="WD40_repeat_dom_sf"/>
</dbReference>
<sequence length="841" mass="95486">MSQERTTVDIVKKVLTEIITNTSFLFELFCQAPSNNLCGKHYNAALPLPLRKILLNQMNATLDRLDNDSFLPVASAFLIDDKLCFDKYPAVLSELCLSSFSELPQDILTDCSNAASEILMDFSLLVEILDNDIQKFYTTLHSCLLCASFTRKSTNRLSKFESEMHSNQSLFNSVSFVDVLLREMRKYTKEFFCVANSLKTKCFDKKKGLLRRHGSLLLYLHDIYDEKMMVHVVLVLYERGLQLYVLPVPNVITTELWISRENLRFGNIIGEDGEEWKSGWYILPIKDMSTTKEYLLCSDDSSLILLWRDELLLNSLFYERQYFGKGTPELFNEVPFVIHNVIKELLFRGSETLKNFEKVKGKQSVKRAVQLNSHVDMATFPIEDVVLYFITYLKNMKPKLFKKEDIEEILKINPHSNTLQESGLFQFLSTYEYKNSLILKSLLFLLESLLLNYKSFSMSDAIKVLSYGMDSYFKKKMNEMHELLTYTIVNISASLPFTSSIFTPIIISNVTLLDESPMRLYTTSNQNIIAMTPETMHIIGLNKVTVQLPHKYVCSCSSKSAVYIASNSKVSKWVNNTFETVEQKGIRAMCVVNEVLMFVKPKSVEFVDAQKYTLIQSHQIDVELVKVSSTSTDFIVCVNNTTILVFDEHGNKSTIRTFYSEKDVSALECANEKILLGHSDGSISIMSTSLKENGIITALEGAILSIVSGDGTIFALSSNNTVIITDFISMKVVAIFKPISQTNGMMYYNNHLYIATINGIIQYVSNRPKPSAQQNITPFYQDVPLCISKPVHSYIPNIFGVKGCCSCCNKPVINNGVLCRFCLALFHHSCVTESNQDCSYV</sequence>
<dbReference type="AlphaFoldDB" id="A0A0A1TUD3"/>
<evidence type="ECO:0000313" key="2">
    <source>
        <dbReference type="EMBL" id="ELP83625.1"/>
    </source>
</evidence>
<dbReference type="KEGG" id="eiv:EIN_417040"/>
<evidence type="ECO:0000259" key="1">
    <source>
        <dbReference type="PROSITE" id="PS50081"/>
    </source>
</evidence>
<dbReference type="PROSITE" id="PS50081">
    <property type="entry name" value="ZF_DAG_PE_2"/>
    <property type="match status" value="1"/>
</dbReference>
<dbReference type="VEuPathDB" id="AmoebaDB:EIN_417040"/>
<dbReference type="GeneID" id="14882580"/>
<dbReference type="InterPro" id="IPR015943">
    <property type="entry name" value="WD40/YVTN_repeat-like_dom_sf"/>
</dbReference>
<dbReference type="RefSeq" id="XP_004182971.1">
    <property type="nucleotide sequence ID" value="XM_004182923.1"/>
</dbReference>
<feature type="domain" description="Phorbol-ester/DAG-type" evidence="1">
    <location>
        <begin position="791"/>
        <end position="838"/>
    </location>
</feature>